<sequence>MPFRKISCDVKLAAIRLHERELLSLADILDCCRFSERTWFHILKLWQETGDVVDPQPHRVLRGRLRVLDREDIDCLLHLVRQNPDYFLDEFMHLLQTNQFISV</sequence>
<dbReference type="Proteomes" id="UP000719766">
    <property type="component" value="Unassembled WGS sequence"/>
</dbReference>
<protein>
    <submittedName>
        <fullName evidence="1">Uncharacterized protein</fullName>
    </submittedName>
</protein>
<evidence type="ECO:0000313" key="1">
    <source>
        <dbReference type="EMBL" id="KAG1789533.1"/>
    </source>
</evidence>
<comment type="caution">
    <text evidence="1">The sequence shown here is derived from an EMBL/GenBank/DDBJ whole genome shotgun (WGS) entry which is preliminary data.</text>
</comment>
<dbReference type="GeneID" id="64602591"/>
<name>A0A9P7AJ10_9AGAM</name>
<dbReference type="AlphaFoldDB" id="A0A9P7AJ10"/>
<keyword evidence="2" id="KW-1185">Reference proteome</keyword>
<dbReference type="InterPro" id="IPR009057">
    <property type="entry name" value="Homeodomain-like_sf"/>
</dbReference>
<dbReference type="SUPFAM" id="SSF46689">
    <property type="entry name" value="Homeodomain-like"/>
    <property type="match status" value="1"/>
</dbReference>
<dbReference type="RefSeq" id="XP_041156593.1">
    <property type="nucleotide sequence ID" value="XM_041308827.1"/>
</dbReference>
<evidence type="ECO:0000313" key="2">
    <source>
        <dbReference type="Proteomes" id="UP000719766"/>
    </source>
</evidence>
<feature type="non-terminal residue" evidence="1">
    <location>
        <position position="103"/>
    </location>
</feature>
<reference evidence="1" key="1">
    <citation type="journal article" date="2020" name="New Phytol.">
        <title>Comparative genomics reveals dynamic genome evolution in host specialist ectomycorrhizal fungi.</title>
        <authorList>
            <person name="Lofgren L.A."/>
            <person name="Nguyen N.H."/>
            <person name="Vilgalys R."/>
            <person name="Ruytinx J."/>
            <person name="Liao H.L."/>
            <person name="Branco S."/>
            <person name="Kuo A."/>
            <person name="LaButti K."/>
            <person name="Lipzen A."/>
            <person name="Andreopoulos W."/>
            <person name="Pangilinan J."/>
            <person name="Riley R."/>
            <person name="Hundley H."/>
            <person name="Na H."/>
            <person name="Barry K."/>
            <person name="Grigoriev I.V."/>
            <person name="Stajich J.E."/>
            <person name="Kennedy P.G."/>
        </authorList>
    </citation>
    <scope>NUCLEOTIDE SEQUENCE</scope>
    <source>
        <strain evidence="1">S12</strain>
    </source>
</reference>
<dbReference type="OrthoDB" id="2994945at2759"/>
<accession>A0A9P7AJ10</accession>
<dbReference type="EMBL" id="JABBWE010000058">
    <property type="protein sequence ID" value="KAG1789533.1"/>
    <property type="molecule type" value="Genomic_DNA"/>
</dbReference>
<organism evidence="1 2">
    <name type="scientific">Suillus plorans</name>
    <dbReference type="NCBI Taxonomy" id="116603"/>
    <lineage>
        <taxon>Eukaryota</taxon>
        <taxon>Fungi</taxon>
        <taxon>Dikarya</taxon>
        <taxon>Basidiomycota</taxon>
        <taxon>Agaricomycotina</taxon>
        <taxon>Agaricomycetes</taxon>
        <taxon>Agaricomycetidae</taxon>
        <taxon>Boletales</taxon>
        <taxon>Suillineae</taxon>
        <taxon>Suillaceae</taxon>
        <taxon>Suillus</taxon>
    </lineage>
</organism>
<gene>
    <name evidence="1" type="ORF">HD556DRAFT_1493056</name>
</gene>
<proteinExistence type="predicted"/>